<keyword evidence="9" id="KW-1133">Transmembrane helix</keyword>
<organism evidence="10 11">
    <name type="scientific">Colletotrichum chrysophilum</name>
    <dbReference type="NCBI Taxonomy" id="1836956"/>
    <lineage>
        <taxon>Eukaryota</taxon>
        <taxon>Fungi</taxon>
        <taxon>Dikarya</taxon>
        <taxon>Ascomycota</taxon>
        <taxon>Pezizomycotina</taxon>
        <taxon>Sordariomycetes</taxon>
        <taxon>Hypocreomycetidae</taxon>
        <taxon>Glomerellales</taxon>
        <taxon>Glomerellaceae</taxon>
        <taxon>Colletotrichum</taxon>
        <taxon>Colletotrichum gloeosporioides species complex</taxon>
    </lineage>
</organism>
<evidence type="ECO:0000256" key="6">
    <source>
        <dbReference type="ARBA" id="ARBA00023004"/>
    </source>
</evidence>
<evidence type="ECO:0000256" key="3">
    <source>
        <dbReference type="ARBA" id="ARBA00022617"/>
    </source>
</evidence>
<comment type="caution">
    <text evidence="10">The sequence shown here is derived from an EMBL/GenBank/DDBJ whole genome shotgun (WGS) entry which is preliminary data.</text>
</comment>
<keyword evidence="4 8" id="KW-0479">Metal-binding</keyword>
<dbReference type="Gene3D" id="1.10.630.10">
    <property type="entry name" value="Cytochrome P450"/>
    <property type="match status" value="1"/>
</dbReference>
<evidence type="ECO:0000313" key="10">
    <source>
        <dbReference type="EMBL" id="KAK1854956.1"/>
    </source>
</evidence>
<evidence type="ECO:0000256" key="9">
    <source>
        <dbReference type="SAM" id="Phobius"/>
    </source>
</evidence>
<evidence type="ECO:0000256" key="5">
    <source>
        <dbReference type="ARBA" id="ARBA00023002"/>
    </source>
</evidence>
<keyword evidence="6 8" id="KW-0408">Iron</keyword>
<dbReference type="InterPro" id="IPR001128">
    <property type="entry name" value="Cyt_P450"/>
</dbReference>
<gene>
    <name evidence="10" type="ORF">CCHR01_02380</name>
</gene>
<dbReference type="PANTHER" id="PTHR24305:SF107">
    <property type="entry name" value="P450, PUTATIVE (EUROFUNG)-RELATED"/>
    <property type="match status" value="1"/>
</dbReference>
<dbReference type="PRINTS" id="PR00385">
    <property type="entry name" value="P450"/>
</dbReference>
<evidence type="ECO:0000256" key="8">
    <source>
        <dbReference type="PIRSR" id="PIRSR602401-1"/>
    </source>
</evidence>
<keyword evidence="11" id="KW-1185">Reference proteome</keyword>
<evidence type="ECO:0000256" key="2">
    <source>
        <dbReference type="ARBA" id="ARBA00005179"/>
    </source>
</evidence>
<comment type="pathway">
    <text evidence="2">Secondary metabolite biosynthesis.</text>
</comment>
<accession>A0AAD9ESE7</accession>
<dbReference type="CDD" id="cd11051">
    <property type="entry name" value="CYP59-like"/>
    <property type="match status" value="1"/>
</dbReference>
<dbReference type="GO" id="GO:0004497">
    <property type="term" value="F:monooxygenase activity"/>
    <property type="evidence" value="ECO:0007669"/>
    <property type="project" value="UniProtKB-KW"/>
</dbReference>
<dbReference type="SUPFAM" id="SSF48264">
    <property type="entry name" value="Cytochrome P450"/>
    <property type="match status" value="1"/>
</dbReference>
<keyword evidence="9" id="KW-0812">Transmembrane</keyword>
<dbReference type="GO" id="GO:0020037">
    <property type="term" value="F:heme binding"/>
    <property type="evidence" value="ECO:0007669"/>
    <property type="project" value="InterPro"/>
</dbReference>
<evidence type="ECO:0000313" key="11">
    <source>
        <dbReference type="Proteomes" id="UP001243330"/>
    </source>
</evidence>
<dbReference type="InterPro" id="IPR036396">
    <property type="entry name" value="Cyt_P450_sf"/>
</dbReference>
<dbReference type="GO" id="GO:0016705">
    <property type="term" value="F:oxidoreductase activity, acting on paired donors, with incorporation or reduction of molecular oxygen"/>
    <property type="evidence" value="ECO:0007669"/>
    <property type="project" value="InterPro"/>
</dbReference>
<dbReference type="Proteomes" id="UP001243330">
    <property type="component" value="Unassembled WGS sequence"/>
</dbReference>
<dbReference type="Pfam" id="PF00067">
    <property type="entry name" value="p450"/>
    <property type="match status" value="1"/>
</dbReference>
<feature type="transmembrane region" description="Helical" evidence="9">
    <location>
        <begin position="613"/>
        <end position="634"/>
    </location>
</feature>
<name>A0AAD9ESE7_9PEZI</name>
<dbReference type="EMBL" id="JAQOWY010000028">
    <property type="protein sequence ID" value="KAK1854956.1"/>
    <property type="molecule type" value="Genomic_DNA"/>
</dbReference>
<dbReference type="AlphaFoldDB" id="A0AAD9ESE7"/>
<keyword evidence="3 8" id="KW-0349">Heme</keyword>
<dbReference type="PANTHER" id="PTHR24305">
    <property type="entry name" value="CYTOCHROME P450"/>
    <property type="match status" value="1"/>
</dbReference>
<dbReference type="InterPro" id="IPR002401">
    <property type="entry name" value="Cyt_P450_E_grp-I"/>
</dbReference>
<sequence length="838" mass="93193">MKLSADDSMPIGDLQPEQAQLGGTYVDTIVDVSEQLFYMKQLLPLVKLLALVYKVRAPSPSEEDRMNTLMRTLSGDTLNKTTTDRYPQGFTRDEIIQSFSRLLSPVLNGLSGLDDFEKAISAGEDPAGFRQFWALDDRNLLTDAVSGKGPMASVTETDIPFLDIFVKDKTRRLALTQDHAALVLVPHDARPGDEIWAMSRTEKLIVIRLDDPEAASTTVGILGEAYSHGFSKEPPPPNCKQVYNSAEFLTSSVAVGLAGAVPRIGRFIQDFAIVTTRDLLTNLAMEGLLLLSVRSIAAAIMVVVGGSVLYFFKLLMKHRGKMADLKKQGLPVVPHNFLFGNLLEAKKAFDSLPPGVHANYVLAKLAEPFPNGAFYMDTWPMADPMLLITDPDMAHQAVYHPVVGSQKPPMLTGWFHPITGGPSQFDTNGRPWKHLQNLFSPSFSNQNITAEVPIIVDGIRVFAERLREQARKGDMFRLEPLALDLITDIIGEVLLNVRLDTQKQKHPLAEAMKGQLRLKFTAHKPENLLSRIDPVTLFRTWNGGRVLDNHIKEQIAARFRVLRENKAHNRDKAERFQSVLDSAIENWLAQPQNAGRTALDADYLRIMTRNMRMFFFAGYDSSAATIVYCFHNIYSRPDVLARVRAEHDEVFGADVASAPAKIVENPSLLNSLPYTNACIKESLRLFPPAGGIRQGSADLVLKDAEGNLLPTEGIAITMLHWVIGRNPRYWAKPDEFIPERWLVTDPADELYPPRGGWRIFEYGSRLCVGQQLVMVEARAVLACIIREFDIQDSFAEIDGERKLDTSGLGGQRVFMVEAGAAHPTDGYPCRVSLSGYKA</sequence>
<evidence type="ECO:0000256" key="4">
    <source>
        <dbReference type="ARBA" id="ARBA00022723"/>
    </source>
</evidence>
<evidence type="ECO:0000256" key="1">
    <source>
        <dbReference type="ARBA" id="ARBA00001971"/>
    </source>
</evidence>
<feature type="binding site" description="axial binding residue" evidence="8">
    <location>
        <position position="767"/>
    </location>
    <ligand>
        <name>heme</name>
        <dbReference type="ChEBI" id="CHEBI:30413"/>
    </ligand>
    <ligandPart>
        <name>Fe</name>
        <dbReference type="ChEBI" id="CHEBI:18248"/>
    </ligandPart>
</feature>
<dbReference type="InterPro" id="IPR050121">
    <property type="entry name" value="Cytochrome_P450_monoxygenase"/>
</dbReference>
<keyword evidence="5" id="KW-0560">Oxidoreductase</keyword>
<comment type="cofactor">
    <cofactor evidence="1 8">
        <name>heme</name>
        <dbReference type="ChEBI" id="CHEBI:30413"/>
    </cofactor>
</comment>
<reference evidence="10" key="1">
    <citation type="submission" date="2023-01" db="EMBL/GenBank/DDBJ databases">
        <title>Colletotrichum chrysophilum M932 genome sequence.</title>
        <authorList>
            <person name="Baroncelli R."/>
        </authorList>
    </citation>
    <scope>NUCLEOTIDE SEQUENCE</scope>
    <source>
        <strain evidence="10">M932</strain>
    </source>
</reference>
<feature type="transmembrane region" description="Helical" evidence="9">
    <location>
        <begin position="288"/>
        <end position="312"/>
    </location>
</feature>
<keyword evidence="7" id="KW-0503">Monooxygenase</keyword>
<dbReference type="GO" id="GO:0005506">
    <property type="term" value="F:iron ion binding"/>
    <property type="evidence" value="ECO:0007669"/>
    <property type="project" value="InterPro"/>
</dbReference>
<evidence type="ECO:0000256" key="7">
    <source>
        <dbReference type="ARBA" id="ARBA00023033"/>
    </source>
</evidence>
<keyword evidence="9" id="KW-0472">Membrane</keyword>
<dbReference type="PRINTS" id="PR00463">
    <property type="entry name" value="EP450I"/>
</dbReference>
<protein>
    <submittedName>
        <fullName evidence="10">Cytochrome p450</fullName>
    </submittedName>
</protein>
<proteinExistence type="predicted"/>